<proteinExistence type="predicted"/>
<sequence length="231" mass="25082">MATILPSFIASMRAARPGQAVAIDERLTAFRVPKQRFRHGQSYALSHDERVILIDAVHDVTRDAVDHYLAGRTPAALLLTHGDLVSQAFGSPGELSDWLGGAPVLIHSFDTMNRDGLHPLETNTHILEDLSMAYHHVPGHTPGSTAYLHLPTGYLFTGDIIVGNNYEKPTQLFTHAPISDADWALNTVGWQGIPAAGVKAVFPLHGQPSMGPNAFGEALSAGLDRKRLMRE</sequence>
<dbReference type="RefSeq" id="WP_238749280.1">
    <property type="nucleotide sequence ID" value="NZ_CAKLPZ010000001.1"/>
</dbReference>
<dbReference type="Gene3D" id="3.60.15.10">
    <property type="entry name" value="Ribonuclease Z/Hydroxyacylglutathione hydrolase-like"/>
    <property type="match status" value="1"/>
</dbReference>
<dbReference type="InterPro" id="IPR036866">
    <property type="entry name" value="RibonucZ/Hydroxyglut_hydro"/>
</dbReference>
<dbReference type="CDD" id="cd06262">
    <property type="entry name" value="metallo-hydrolase-like_MBL-fold"/>
    <property type="match status" value="1"/>
</dbReference>
<evidence type="ECO:0000313" key="1">
    <source>
        <dbReference type="EMBL" id="CAH0999083.1"/>
    </source>
</evidence>
<evidence type="ECO:0000313" key="2">
    <source>
        <dbReference type="Proteomes" id="UP000837803"/>
    </source>
</evidence>
<dbReference type="SUPFAM" id="SSF56281">
    <property type="entry name" value="Metallo-hydrolase/oxidoreductase"/>
    <property type="match status" value="1"/>
</dbReference>
<name>A0ABM9AX72_9BACT</name>
<organism evidence="1 2">
    <name type="scientific">Neolewinella maritima</name>
    <dbReference type="NCBI Taxonomy" id="1383882"/>
    <lineage>
        <taxon>Bacteria</taxon>
        <taxon>Pseudomonadati</taxon>
        <taxon>Bacteroidota</taxon>
        <taxon>Saprospiria</taxon>
        <taxon>Saprospirales</taxon>
        <taxon>Lewinellaceae</taxon>
        <taxon>Neolewinella</taxon>
    </lineage>
</organism>
<dbReference type="Proteomes" id="UP000837803">
    <property type="component" value="Unassembled WGS sequence"/>
</dbReference>
<comment type="caution">
    <text evidence="1">The sequence shown here is derived from an EMBL/GenBank/DDBJ whole genome shotgun (WGS) entry which is preliminary data.</text>
</comment>
<gene>
    <name evidence="1" type="ORF">LEM8419_00378</name>
</gene>
<dbReference type="EMBL" id="CAKLPZ010000001">
    <property type="protein sequence ID" value="CAH0999083.1"/>
    <property type="molecule type" value="Genomic_DNA"/>
</dbReference>
<reference evidence="1" key="1">
    <citation type="submission" date="2021-12" db="EMBL/GenBank/DDBJ databases">
        <authorList>
            <person name="Rodrigo-Torres L."/>
            <person name="Arahal R. D."/>
            <person name="Lucena T."/>
        </authorList>
    </citation>
    <scope>NUCLEOTIDE SEQUENCE</scope>
    <source>
        <strain evidence="1">CECT 8419</strain>
    </source>
</reference>
<evidence type="ECO:0008006" key="3">
    <source>
        <dbReference type="Google" id="ProtNLM"/>
    </source>
</evidence>
<accession>A0ABM9AX72</accession>
<keyword evidence="2" id="KW-1185">Reference proteome</keyword>
<protein>
    <recommendedName>
        <fullName evidence="3">MBL fold metallo-hydrolase</fullName>
    </recommendedName>
</protein>